<dbReference type="InterPro" id="IPR045865">
    <property type="entry name" value="ACT-like_dom_sf"/>
</dbReference>
<evidence type="ECO:0000259" key="9">
    <source>
        <dbReference type="Pfam" id="PF19304"/>
    </source>
</evidence>
<dbReference type="PROSITE" id="PS00670">
    <property type="entry name" value="D_2_HYDROXYACID_DH_2"/>
    <property type="match status" value="1"/>
</dbReference>
<dbReference type="SUPFAM" id="SSF52283">
    <property type="entry name" value="Formate/glycerate dehydrogenase catalytic domain-like"/>
    <property type="match status" value="1"/>
</dbReference>
<dbReference type="Pfam" id="PF00389">
    <property type="entry name" value="2-Hacid_dh"/>
    <property type="match status" value="1"/>
</dbReference>
<evidence type="ECO:0000256" key="6">
    <source>
        <dbReference type="RuleBase" id="RU363003"/>
    </source>
</evidence>
<proteinExistence type="inferred from homology"/>
<dbReference type="Proteomes" id="UP001196565">
    <property type="component" value="Unassembled WGS sequence"/>
</dbReference>
<feature type="domain" description="D-3-phosphoglycerate dehydrogenase ASB" evidence="9">
    <location>
        <begin position="323"/>
        <end position="444"/>
    </location>
</feature>
<dbReference type="NCBIfam" id="TIGR01327">
    <property type="entry name" value="PGDH"/>
    <property type="match status" value="1"/>
</dbReference>
<keyword evidence="4 6" id="KW-0520">NAD</keyword>
<evidence type="ECO:0000256" key="5">
    <source>
        <dbReference type="ARBA" id="ARBA00048731"/>
    </source>
</evidence>
<keyword evidence="6" id="KW-0028">Amino-acid biosynthesis</keyword>
<evidence type="ECO:0000313" key="11">
    <source>
        <dbReference type="Proteomes" id="UP001196565"/>
    </source>
</evidence>
<protein>
    <recommendedName>
        <fullName evidence="6">D-3-phosphoglycerate dehydrogenase</fullName>
        <ecNumber evidence="6">1.1.1.95</ecNumber>
    </recommendedName>
</protein>
<accession>A0ABS7A4E3</accession>
<keyword evidence="6" id="KW-0718">Serine biosynthesis</keyword>
<dbReference type="SUPFAM" id="SSF143548">
    <property type="entry name" value="Serine metabolism enzymes domain"/>
    <property type="match status" value="1"/>
</dbReference>
<sequence length="528" mass="55583">MPKVLISDKLSPAAVQIFADRGLEVDFKPGLKPAELREIIGAYDGLAIRSATKVTRELLDAAPNLKVVGRAGIGVDNVDVTSATARGVVVMNTPFGNAITTAEHAIAMMFALARQIPEASASTKAGKWEKNRFMGVELFGKTLGLVGCGNIGSIVADRALGLKMRVIAFDPFLSEKRAIEIGVEKVELDDLIARADIITLHTPLTEQTRNIISREAIARMKKGARLINCARGGLVDEAALYDALKSGHLAGAALDVFETEPATSSPLFALENVVCTPHLGAATAEAQENVALQVADQMADFLLTGAVSNAINMPSVTAEEAPRLKPYMELARLLGGMAGQLTAAQDGAIAAIRVEYEGAVAELNLRPLTAAALAGVLTPLMGAVNMVNAPVLAKQRGIEVAETTVERSGEYQTLIRLTVVTDRFERSIAGTLVAENKPRLVAIKGIAVEADFAPHMLYVTNQDKPGFIGRFGMALADAGVNIATFHLGRAAPGGDAICLVGLDGPMPDGVLAGVRKLPLVMQATQLAF</sequence>
<dbReference type="RefSeq" id="WP_219760607.1">
    <property type="nucleotide sequence ID" value="NZ_JAHYBZ010000001.1"/>
</dbReference>
<dbReference type="CDD" id="cd04902">
    <property type="entry name" value="ACT_3PGDH-xct"/>
    <property type="match status" value="1"/>
</dbReference>
<evidence type="ECO:0000259" key="8">
    <source>
        <dbReference type="Pfam" id="PF02826"/>
    </source>
</evidence>
<dbReference type="InterPro" id="IPR045626">
    <property type="entry name" value="PGDH_ASB_dom"/>
</dbReference>
<dbReference type="GO" id="GO:0004617">
    <property type="term" value="F:phosphoglycerate dehydrogenase activity"/>
    <property type="evidence" value="ECO:0007669"/>
    <property type="project" value="UniProtKB-EC"/>
</dbReference>
<dbReference type="SUPFAM" id="SSF55021">
    <property type="entry name" value="ACT-like"/>
    <property type="match status" value="1"/>
</dbReference>
<dbReference type="PANTHER" id="PTHR42938">
    <property type="entry name" value="FORMATE DEHYDROGENASE 1"/>
    <property type="match status" value="1"/>
</dbReference>
<feature type="domain" description="D-isomer specific 2-hydroxyacid dehydrogenase NAD-binding" evidence="8">
    <location>
        <begin position="106"/>
        <end position="280"/>
    </location>
</feature>
<keyword evidence="3 6" id="KW-0560">Oxidoreductase</keyword>
<comment type="catalytic activity">
    <reaction evidence="5 6">
        <text>(2R)-3-phosphoglycerate + NAD(+) = 3-phosphooxypyruvate + NADH + H(+)</text>
        <dbReference type="Rhea" id="RHEA:12641"/>
        <dbReference type="ChEBI" id="CHEBI:15378"/>
        <dbReference type="ChEBI" id="CHEBI:18110"/>
        <dbReference type="ChEBI" id="CHEBI:57540"/>
        <dbReference type="ChEBI" id="CHEBI:57945"/>
        <dbReference type="ChEBI" id="CHEBI:58272"/>
        <dbReference type="EC" id="1.1.1.95"/>
    </reaction>
</comment>
<keyword evidence="11" id="KW-1185">Reference proteome</keyword>
<comment type="caution">
    <text evidence="10">The sequence shown here is derived from an EMBL/GenBank/DDBJ whole genome shotgun (WGS) entry which is preliminary data.</text>
</comment>
<dbReference type="Gene3D" id="3.30.1330.90">
    <property type="entry name" value="D-3-phosphoglycerate dehydrogenase, domain 3"/>
    <property type="match status" value="1"/>
</dbReference>
<dbReference type="Pfam" id="PF19304">
    <property type="entry name" value="PGDH_inter"/>
    <property type="match status" value="1"/>
</dbReference>
<dbReference type="PANTHER" id="PTHR42938:SF47">
    <property type="entry name" value="HYDROXYPYRUVATE REDUCTASE"/>
    <property type="match status" value="1"/>
</dbReference>
<reference evidence="10 11" key="1">
    <citation type="submission" date="2021-07" db="EMBL/GenBank/DDBJ databases">
        <authorList>
            <person name="So Y."/>
        </authorList>
    </citation>
    <scope>NUCLEOTIDE SEQUENCE [LARGE SCALE GENOMIC DNA]</scope>
    <source>
        <strain evidence="10 11">HJA6</strain>
    </source>
</reference>
<dbReference type="Gene3D" id="3.40.50.720">
    <property type="entry name" value="NAD(P)-binding Rossmann-like Domain"/>
    <property type="match status" value="2"/>
</dbReference>
<evidence type="ECO:0000256" key="3">
    <source>
        <dbReference type="ARBA" id="ARBA00023002"/>
    </source>
</evidence>
<feature type="domain" description="D-isomer specific 2-hydroxyacid dehydrogenase catalytic" evidence="7">
    <location>
        <begin position="4"/>
        <end position="312"/>
    </location>
</feature>
<dbReference type="InterPro" id="IPR006140">
    <property type="entry name" value="D-isomer_DH_NAD-bd"/>
</dbReference>
<dbReference type="EMBL" id="JAHYBZ010000001">
    <property type="protein sequence ID" value="MBW6396215.1"/>
    <property type="molecule type" value="Genomic_DNA"/>
</dbReference>
<comment type="similarity">
    <text evidence="2 6">Belongs to the D-isomer specific 2-hydroxyacid dehydrogenase family.</text>
</comment>
<dbReference type="PROSITE" id="PS00671">
    <property type="entry name" value="D_2_HYDROXYACID_DH_3"/>
    <property type="match status" value="1"/>
</dbReference>
<dbReference type="Gene3D" id="3.30.70.260">
    <property type="match status" value="1"/>
</dbReference>
<evidence type="ECO:0000256" key="2">
    <source>
        <dbReference type="ARBA" id="ARBA00005854"/>
    </source>
</evidence>
<name>A0ABS7A4E3_9PROT</name>
<dbReference type="InterPro" id="IPR029753">
    <property type="entry name" value="D-isomer_DH_CS"/>
</dbReference>
<dbReference type="Pfam" id="PF02826">
    <property type="entry name" value="2-Hacid_dh_C"/>
    <property type="match status" value="1"/>
</dbReference>
<gene>
    <name evidence="10" type="primary">serA</name>
    <name evidence="10" type="ORF">KPL78_00075</name>
</gene>
<evidence type="ECO:0000259" key="7">
    <source>
        <dbReference type="Pfam" id="PF00389"/>
    </source>
</evidence>
<comment type="pathway">
    <text evidence="1 6">Amino-acid biosynthesis; L-serine biosynthesis; L-serine from 3-phospho-D-glycerate: step 1/3.</text>
</comment>
<organism evidence="10 11">
    <name type="scientific">Roseomonas alba</name>
    <dbReference type="NCBI Taxonomy" id="2846776"/>
    <lineage>
        <taxon>Bacteria</taxon>
        <taxon>Pseudomonadati</taxon>
        <taxon>Pseudomonadota</taxon>
        <taxon>Alphaproteobacteria</taxon>
        <taxon>Acetobacterales</taxon>
        <taxon>Roseomonadaceae</taxon>
        <taxon>Roseomonas</taxon>
    </lineage>
</organism>
<dbReference type="InterPro" id="IPR006139">
    <property type="entry name" value="D-isomer_2_OHA_DH_cat_dom"/>
</dbReference>
<dbReference type="EC" id="1.1.1.95" evidence="6"/>
<dbReference type="SUPFAM" id="SSF51735">
    <property type="entry name" value="NAD(P)-binding Rossmann-fold domains"/>
    <property type="match status" value="1"/>
</dbReference>
<dbReference type="InterPro" id="IPR036291">
    <property type="entry name" value="NAD(P)-bd_dom_sf"/>
</dbReference>
<dbReference type="InterPro" id="IPR029009">
    <property type="entry name" value="ASB_dom_sf"/>
</dbReference>
<dbReference type="CDD" id="cd12173">
    <property type="entry name" value="PGDH_4"/>
    <property type="match status" value="1"/>
</dbReference>
<evidence type="ECO:0000256" key="1">
    <source>
        <dbReference type="ARBA" id="ARBA00005216"/>
    </source>
</evidence>
<dbReference type="InterPro" id="IPR006236">
    <property type="entry name" value="PGDH"/>
</dbReference>
<evidence type="ECO:0000256" key="4">
    <source>
        <dbReference type="ARBA" id="ARBA00023027"/>
    </source>
</evidence>
<evidence type="ECO:0000313" key="10">
    <source>
        <dbReference type="EMBL" id="MBW6396215.1"/>
    </source>
</evidence>